<dbReference type="Proteomes" id="UP001234581">
    <property type="component" value="Unassembled WGS sequence"/>
</dbReference>
<dbReference type="Gene3D" id="2.30.30.190">
    <property type="entry name" value="CAP Gly-rich-like domain"/>
    <property type="match status" value="1"/>
</dbReference>
<dbReference type="Pfam" id="PF01302">
    <property type="entry name" value="CAP_GLY"/>
    <property type="match status" value="1"/>
</dbReference>
<feature type="region of interest" description="Disordered" evidence="1">
    <location>
        <begin position="755"/>
        <end position="788"/>
    </location>
</feature>
<dbReference type="SMART" id="SM01052">
    <property type="entry name" value="CAP_GLY"/>
    <property type="match status" value="1"/>
</dbReference>
<dbReference type="InterPro" id="IPR011333">
    <property type="entry name" value="SKP1/BTB/POZ_sf"/>
</dbReference>
<gene>
    <name evidence="4" type="ORF">O0I10_001192</name>
</gene>
<dbReference type="InterPro" id="IPR000938">
    <property type="entry name" value="CAP-Gly_domain"/>
</dbReference>
<accession>A0AAD8DHN8</accession>
<dbReference type="Pfam" id="PF00651">
    <property type="entry name" value="BTB"/>
    <property type="match status" value="1"/>
</dbReference>
<dbReference type="SUPFAM" id="SSF54695">
    <property type="entry name" value="POZ domain"/>
    <property type="match status" value="1"/>
</dbReference>
<dbReference type="EMBL" id="JARTCD010000003">
    <property type="protein sequence ID" value="KAJ8663015.1"/>
    <property type="molecule type" value="Genomic_DNA"/>
</dbReference>
<dbReference type="PROSITE" id="PS50097">
    <property type="entry name" value="BTB"/>
    <property type="match status" value="1"/>
</dbReference>
<feature type="region of interest" description="Disordered" evidence="1">
    <location>
        <begin position="804"/>
        <end position="824"/>
    </location>
</feature>
<dbReference type="AlphaFoldDB" id="A0AAD8DHN8"/>
<evidence type="ECO:0008006" key="6">
    <source>
        <dbReference type="Google" id="ProtNLM"/>
    </source>
</evidence>
<sequence>MLHSSSIDIQRTLRKLLSSAQHYAADVCFEYPDNNNLWAHRAIILARAPKVFISQHLPELLHAPTNSSNSNSTRDGRVVVYKNPILPYRTLAPLLEFWYTAEIQPTATATATTEGYDPSSSSPIQSTLSLSSTQSSSSSSASSMSVSTDDDGDEILRGIREEEQLLGTPLLMMPSCDNPLVAVNPLDQLVADITRMYKHQLAADVTILLYAAGVSSSFNNASSRSSTISACATTSFAVHRCILAAQSSYFHAMFCKEFCEASSPVVYLPSDVFTPDAFQVILDYYYTGRVQLALRNDDDDDDEEGGGGGDTTTTTTTTNTQLSLLPTHDGHRLTQKILMMRIFQDAFRVAEYLGQYETVCQALMQAMADILKQYKCTCRDCAALLPSMLWFADRYVADLRAHIISLYTDPAYALATLWPAHTFGVLIESKPALANELVERMKSTNIKKQTAIQVLEALHLCLARVRNPTVREIVEKQLVNHTVQMISDNFEFYCVEYPILLSCVDGIAVGSVDFLEFLLMQVVQHGINERNAGGLYQGIVGDLIGRHQEMDVDSVVDNVLMDARQQCIDYIAKHWSSIKSQGGFRGVDKEMMRRLSEDLDVSYRTLTKHTLDAEIASLFSFKSRKRSFGDLRGRRNSTCSNASNGSSGGGGYHSRRRLSLLSLRSRRSHESLAPVHRTISTPSPSKFPNLIPSRSLPTRSSSASRSSTTTSSTTNNNNATNSHHYQQADKSSPDMSQCSISSAALIDALLPIESASPSSANSRRSMSNNSIKNGSSQPTTSNTGAGRPTRLRFELPKIPQRPIVAPNRLVLQKKSEKKKKKRSRSPLRYYRFGFGYDSSDEDEDLPQVPVLGARVRLLRRPLPMTGTIKFIGPVHFARGIYVGIELESRLGSHDGTLEGHRYFSTNQQRGTFCKLDDFKIISLPASAASSA</sequence>
<dbReference type="SUPFAM" id="SSF74924">
    <property type="entry name" value="Cap-Gly domain"/>
    <property type="match status" value="1"/>
</dbReference>
<dbReference type="GeneID" id="83208610"/>
<dbReference type="SMART" id="SM00225">
    <property type="entry name" value="BTB"/>
    <property type="match status" value="1"/>
</dbReference>
<dbReference type="PANTHER" id="PTHR24413">
    <property type="entry name" value="SPECKLE-TYPE POZ PROTEIN"/>
    <property type="match status" value="1"/>
</dbReference>
<dbReference type="InterPro" id="IPR000210">
    <property type="entry name" value="BTB/POZ_dom"/>
</dbReference>
<feature type="compositionally biased region" description="Basic residues" evidence="1">
    <location>
        <begin position="815"/>
        <end position="824"/>
    </location>
</feature>
<feature type="domain" description="CAP-Gly" evidence="3">
    <location>
        <begin position="872"/>
        <end position="914"/>
    </location>
</feature>
<evidence type="ECO:0000313" key="5">
    <source>
        <dbReference type="Proteomes" id="UP001234581"/>
    </source>
</evidence>
<feature type="compositionally biased region" description="Low complexity" evidence="1">
    <location>
        <begin position="698"/>
        <end position="722"/>
    </location>
</feature>
<feature type="region of interest" description="Disordered" evidence="1">
    <location>
        <begin position="669"/>
        <end position="736"/>
    </location>
</feature>
<feature type="compositionally biased region" description="Polar residues" evidence="1">
    <location>
        <begin position="723"/>
        <end position="736"/>
    </location>
</feature>
<feature type="compositionally biased region" description="Polar residues" evidence="1">
    <location>
        <begin position="771"/>
        <end position="784"/>
    </location>
</feature>
<evidence type="ECO:0000259" key="3">
    <source>
        <dbReference type="PROSITE" id="PS50245"/>
    </source>
</evidence>
<dbReference type="PROSITE" id="PS50245">
    <property type="entry name" value="CAP_GLY_2"/>
    <property type="match status" value="1"/>
</dbReference>
<dbReference type="Gene3D" id="3.30.710.10">
    <property type="entry name" value="Potassium Channel Kv1.1, Chain A"/>
    <property type="match status" value="1"/>
</dbReference>
<comment type="caution">
    <text evidence="4">The sequence shown here is derived from an EMBL/GenBank/DDBJ whole genome shotgun (WGS) entry which is preliminary data.</text>
</comment>
<evidence type="ECO:0000256" key="1">
    <source>
        <dbReference type="SAM" id="MobiDB-lite"/>
    </source>
</evidence>
<keyword evidence="5" id="KW-1185">Reference proteome</keyword>
<proteinExistence type="predicted"/>
<dbReference type="RefSeq" id="XP_058347927.1">
    <property type="nucleotide sequence ID" value="XM_058481289.1"/>
</dbReference>
<organism evidence="4 5">
    <name type="scientific">Lichtheimia ornata</name>
    <dbReference type="NCBI Taxonomy" id="688661"/>
    <lineage>
        <taxon>Eukaryota</taxon>
        <taxon>Fungi</taxon>
        <taxon>Fungi incertae sedis</taxon>
        <taxon>Mucoromycota</taxon>
        <taxon>Mucoromycotina</taxon>
        <taxon>Mucoromycetes</taxon>
        <taxon>Mucorales</taxon>
        <taxon>Lichtheimiaceae</taxon>
        <taxon>Lichtheimia</taxon>
    </lineage>
</organism>
<dbReference type="CDD" id="cd18186">
    <property type="entry name" value="BTB_POZ_ZBTB_KLHL-like"/>
    <property type="match status" value="1"/>
</dbReference>
<reference evidence="4 5" key="1">
    <citation type="submission" date="2023-03" db="EMBL/GenBank/DDBJ databases">
        <title>Genome sequence of Lichtheimia ornata CBS 291.66.</title>
        <authorList>
            <person name="Mohabir J.T."/>
            <person name="Shea T.P."/>
            <person name="Kurbessoian T."/>
            <person name="Berby B."/>
            <person name="Fontaine J."/>
            <person name="Livny J."/>
            <person name="Gnirke A."/>
            <person name="Stajich J.E."/>
            <person name="Cuomo C.A."/>
        </authorList>
    </citation>
    <scope>NUCLEOTIDE SEQUENCE [LARGE SCALE GENOMIC DNA]</scope>
    <source>
        <strain evidence="4">CBS 291.66</strain>
    </source>
</reference>
<evidence type="ECO:0000259" key="2">
    <source>
        <dbReference type="PROSITE" id="PS50097"/>
    </source>
</evidence>
<feature type="compositionally biased region" description="Low complexity" evidence="1">
    <location>
        <begin position="755"/>
        <end position="770"/>
    </location>
</feature>
<name>A0AAD8DHN8_9FUNG</name>
<feature type="region of interest" description="Disordered" evidence="1">
    <location>
        <begin position="110"/>
        <end position="152"/>
    </location>
</feature>
<feature type="region of interest" description="Disordered" evidence="1">
    <location>
        <begin position="296"/>
        <end position="322"/>
    </location>
</feature>
<feature type="compositionally biased region" description="Low complexity" evidence="1">
    <location>
        <begin position="118"/>
        <end position="147"/>
    </location>
</feature>
<protein>
    <recommendedName>
        <fullName evidence="6">CAP-Gly domain-containing protein</fullName>
    </recommendedName>
</protein>
<feature type="region of interest" description="Disordered" evidence="1">
    <location>
        <begin position="630"/>
        <end position="655"/>
    </location>
</feature>
<evidence type="ECO:0000313" key="4">
    <source>
        <dbReference type="EMBL" id="KAJ8663015.1"/>
    </source>
</evidence>
<dbReference type="InterPro" id="IPR036859">
    <property type="entry name" value="CAP-Gly_dom_sf"/>
</dbReference>
<feature type="compositionally biased region" description="Low complexity" evidence="1">
    <location>
        <begin position="311"/>
        <end position="320"/>
    </location>
</feature>
<feature type="domain" description="BTB" evidence="2">
    <location>
        <begin position="203"/>
        <end position="294"/>
    </location>
</feature>